<keyword evidence="1" id="KW-0479">Metal-binding</keyword>
<dbReference type="GO" id="GO:0016788">
    <property type="term" value="F:hydrolase activity, acting on ester bonds"/>
    <property type="evidence" value="ECO:0007669"/>
    <property type="project" value="InterPro"/>
</dbReference>
<dbReference type="InterPro" id="IPR032466">
    <property type="entry name" value="Metal_Hydrolase"/>
</dbReference>
<dbReference type="PROSITE" id="PS01322">
    <property type="entry name" value="PHOSPHOTRIESTERASE_1"/>
    <property type="match status" value="1"/>
</dbReference>
<sequence>MTPRQAVAVLGSVPKEDLGLTLPHEHLILDFGVRYTPAEDESSLGPQPLLADRWRLLARPAGYRVNLEGTDLESATYEATLFQQAGGHTIVDLTGLGLAPDVSKLKIISQSTGLNVIAGTGFYIAGSLPNWIYEADTSALARHLVDDLTFGGTEGIRRGAIGEVAIETGEEVEFRCLRAAARAQAETGAPVFLHVMSGLLPQFRPLTERIITVYKQEGGNLDKLVLCHQDGSGDDIAYQIGLLERGIRLMYDTFGSEGVFGFGTTYVQLPTDTQRIVEVSRLVDCGFADMILVSQDLCYQSAKRSWGGWGFTHLIESLRPRFYAAGIEEVMLNRLMTQNPADVLAFE</sequence>
<dbReference type="GO" id="GO:0008270">
    <property type="term" value="F:zinc ion binding"/>
    <property type="evidence" value="ECO:0007669"/>
    <property type="project" value="InterPro"/>
</dbReference>
<dbReference type="Gene3D" id="3.20.20.140">
    <property type="entry name" value="Metal-dependent hydrolases"/>
    <property type="match status" value="1"/>
</dbReference>
<reference evidence="3" key="1">
    <citation type="submission" date="2020-05" db="EMBL/GenBank/DDBJ databases">
        <authorList>
            <person name="Chiriac C."/>
            <person name="Salcher M."/>
            <person name="Ghai R."/>
            <person name="Kavagutti S V."/>
        </authorList>
    </citation>
    <scope>NUCLEOTIDE SEQUENCE</scope>
</reference>
<proteinExistence type="predicted"/>
<dbReference type="InterPro" id="IPR017947">
    <property type="entry name" value="AryldialkylPase_Zn-BS"/>
</dbReference>
<dbReference type="PROSITE" id="PS51347">
    <property type="entry name" value="PHOSPHOTRIESTERASE_2"/>
    <property type="match status" value="1"/>
</dbReference>
<dbReference type="SUPFAM" id="SSF51556">
    <property type="entry name" value="Metallo-dependent hydrolases"/>
    <property type="match status" value="1"/>
</dbReference>
<evidence type="ECO:0000256" key="2">
    <source>
        <dbReference type="ARBA" id="ARBA00022801"/>
    </source>
</evidence>
<keyword evidence="2" id="KW-0378">Hydrolase</keyword>
<dbReference type="Pfam" id="PF02126">
    <property type="entry name" value="PTE"/>
    <property type="match status" value="1"/>
</dbReference>
<dbReference type="PANTHER" id="PTHR10819">
    <property type="entry name" value="PHOSPHOTRIESTERASE-RELATED"/>
    <property type="match status" value="1"/>
</dbReference>
<evidence type="ECO:0000313" key="3">
    <source>
        <dbReference type="EMBL" id="CAB4961234.1"/>
    </source>
</evidence>
<name>A0A6J7L692_9ZZZZ</name>
<protein>
    <submittedName>
        <fullName evidence="3">Unannotated protein</fullName>
    </submittedName>
</protein>
<gene>
    <name evidence="3" type="ORF">UFOPK3772_02216</name>
</gene>
<dbReference type="InterPro" id="IPR001559">
    <property type="entry name" value="Phosphotriesterase"/>
</dbReference>
<accession>A0A6J7L692</accession>
<dbReference type="AlphaFoldDB" id="A0A6J7L692"/>
<evidence type="ECO:0000256" key="1">
    <source>
        <dbReference type="ARBA" id="ARBA00022723"/>
    </source>
</evidence>
<dbReference type="PANTHER" id="PTHR10819:SF3">
    <property type="entry name" value="PHOSPHOTRIESTERASE-RELATED PROTEIN"/>
    <property type="match status" value="1"/>
</dbReference>
<dbReference type="EMBL" id="CAFBNE010000078">
    <property type="protein sequence ID" value="CAB4961234.1"/>
    <property type="molecule type" value="Genomic_DNA"/>
</dbReference>
<organism evidence="3">
    <name type="scientific">freshwater metagenome</name>
    <dbReference type="NCBI Taxonomy" id="449393"/>
    <lineage>
        <taxon>unclassified sequences</taxon>
        <taxon>metagenomes</taxon>
        <taxon>ecological metagenomes</taxon>
    </lineage>
</organism>